<feature type="region of interest" description="Disordered" evidence="1">
    <location>
        <begin position="159"/>
        <end position="193"/>
    </location>
</feature>
<dbReference type="Pfam" id="PF20256">
    <property type="entry name" value="MoCoBD_2"/>
    <property type="match status" value="1"/>
</dbReference>
<name>A0A2Z5J7G6_STRAR</name>
<dbReference type="InterPro" id="IPR037165">
    <property type="entry name" value="AldOxase/xan_DH_Mopterin-bd_sf"/>
</dbReference>
<evidence type="ECO:0000259" key="2">
    <source>
        <dbReference type="Pfam" id="PF20256"/>
    </source>
</evidence>
<protein>
    <recommendedName>
        <fullName evidence="2">Aldehyde oxidase/xanthine dehydrogenase second molybdopterin binding domain-containing protein</fullName>
    </recommendedName>
</protein>
<feature type="domain" description="Aldehyde oxidase/xanthine dehydrogenase second molybdopterin binding" evidence="2">
    <location>
        <begin position="52"/>
        <end position="107"/>
    </location>
</feature>
<evidence type="ECO:0000313" key="4">
    <source>
        <dbReference type="Proteomes" id="UP000252698"/>
    </source>
</evidence>
<dbReference type="GO" id="GO:0016491">
    <property type="term" value="F:oxidoreductase activity"/>
    <property type="evidence" value="ECO:0007669"/>
    <property type="project" value="InterPro"/>
</dbReference>
<sequence length="193" mass="20536">MTPPPRERGGFSLCQGIGLYSEYRGAVATLVEIDCRPETVNRKVRDAVTGPRVTRALMVVDAGFAINPPGLDTQMMGGLNDAPAMALTSSLHIKNGIPLEGSWDNYFYTRQWNTPPELRVVVMPSTSDKPSGAGELGVAPAFAAIACAYARATARCRRASRSTMAPSASSRCPSNRPHPSPPPTVLTAPAEEP</sequence>
<proteinExistence type="predicted"/>
<accession>A0A2Z5J7G6</accession>
<dbReference type="AlphaFoldDB" id="A0A2Z5J7G6"/>
<dbReference type="SUPFAM" id="SSF56003">
    <property type="entry name" value="Molybdenum cofactor-binding domain"/>
    <property type="match status" value="1"/>
</dbReference>
<dbReference type="PANTHER" id="PTHR47495:SF2">
    <property type="entry name" value="ALDEHYDE DEHYDROGENASE"/>
    <property type="match status" value="1"/>
</dbReference>
<evidence type="ECO:0000256" key="1">
    <source>
        <dbReference type="SAM" id="MobiDB-lite"/>
    </source>
</evidence>
<dbReference type="EMBL" id="CP027306">
    <property type="protein sequence ID" value="AXE76281.1"/>
    <property type="molecule type" value="Genomic_DNA"/>
</dbReference>
<dbReference type="PANTHER" id="PTHR47495">
    <property type="entry name" value="ALDEHYDE DEHYDROGENASE"/>
    <property type="match status" value="1"/>
</dbReference>
<feature type="compositionally biased region" description="Low complexity" evidence="1">
    <location>
        <begin position="161"/>
        <end position="175"/>
    </location>
</feature>
<gene>
    <name evidence="3" type="ORF">C5746_04165</name>
</gene>
<dbReference type="InterPro" id="IPR052516">
    <property type="entry name" value="N-heterocyclic_Hydroxylase"/>
</dbReference>
<dbReference type="Gene3D" id="3.30.365.10">
    <property type="entry name" value="Aldehyde oxidase/xanthine dehydrogenase, molybdopterin binding domain"/>
    <property type="match status" value="1"/>
</dbReference>
<reference evidence="3 4" key="1">
    <citation type="journal article" date="2018" name="Front. Microbiol.">
        <title>Genome Sequencing of Streptomyces atratus SCSIOZH16 and Activation Production of Nocardamine via Metabolic Engineering.</title>
        <authorList>
            <person name="Li Y."/>
            <person name="Zhang C."/>
            <person name="Liu C."/>
            <person name="Ju J."/>
            <person name="Ma J."/>
        </authorList>
    </citation>
    <scope>NUCLEOTIDE SEQUENCE [LARGE SCALE GENOMIC DNA]</scope>
    <source>
        <strain evidence="3 4">SCSIO_ZH16</strain>
    </source>
</reference>
<organism evidence="3 4">
    <name type="scientific">Streptomyces atratus</name>
    <dbReference type="NCBI Taxonomy" id="1893"/>
    <lineage>
        <taxon>Bacteria</taxon>
        <taxon>Bacillati</taxon>
        <taxon>Actinomycetota</taxon>
        <taxon>Actinomycetes</taxon>
        <taxon>Kitasatosporales</taxon>
        <taxon>Streptomycetaceae</taxon>
        <taxon>Streptomyces</taxon>
    </lineage>
</organism>
<dbReference type="InterPro" id="IPR046867">
    <property type="entry name" value="AldOxase/xan_DH_MoCoBD2"/>
</dbReference>
<evidence type="ECO:0000313" key="3">
    <source>
        <dbReference type="EMBL" id="AXE76281.1"/>
    </source>
</evidence>
<dbReference type="KEGG" id="sata:C5746_04165"/>
<dbReference type="Proteomes" id="UP000252698">
    <property type="component" value="Chromosome"/>
</dbReference>